<keyword evidence="3" id="KW-1185">Reference proteome</keyword>
<evidence type="ECO:0000313" key="2">
    <source>
        <dbReference type="EMBL" id="GAO98992.1"/>
    </source>
</evidence>
<dbReference type="SMART" id="SM00564">
    <property type="entry name" value="PQQ"/>
    <property type="match status" value="6"/>
</dbReference>
<feature type="domain" description="Pyrrolo-quinoline quinone repeat" evidence="1">
    <location>
        <begin position="134"/>
        <end position="369"/>
    </location>
</feature>
<dbReference type="PANTHER" id="PTHR34512:SF30">
    <property type="entry name" value="OUTER MEMBRANE PROTEIN ASSEMBLY FACTOR BAMB"/>
    <property type="match status" value="1"/>
</dbReference>
<proteinExistence type="predicted"/>
<dbReference type="InterPro" id="IPR015943">
    <property type="entry name" value="WD40/YVTN_repeat-like_dom_sf"/>
</dbReference>
<sequence>MRYMILLVIPLFLTGCETFFGKKAKEPLTGERQRVLITSENITPASEVAHLYVGLPEAVHNQEWSMSGGNACHAMLPGLINTKIEKVWERSVGAGNGSSFQLFNSSMGFLSNSSYRLLNGPIAAEGKIFTIDAEGTVLATTLKTGEEVWQTETIPSSERSQPFGGGLAYEYHKIYVSTANAEVLALDAQKGTILWRAATSGPVRTAPTVKDGRVFVVTINNQLETFDANTGKLLWTHTGIIESAGLLGGASPAVHEGVVVVPYSSGEVFALRVENGYPLWSESLTTSKRLDSISSLSHIKARPIIDHDLVFLVGNSGRMSALDLRSGQTVWTKDIGGVRTPAIAGGFIFMVTNENSLVCLKRDTGDVLWVKKLPQFVNPTAHEEPIFWAGPILANNQLVLAGSNGHGLILMADTGKKSLEFELPGQTTLSPILVDKTLVFLTDSATLVAYR</sequence>
<gene>
    <name evidence="2" type="primary">bamB</name>
    <name evidence="2" type="ORF">Cva_01662</name>
</gene>
<dbReference type="PROSITE" id="PS51257">
    <property type="entry name" value="PROKAR_LIPOPROTEIN"/>
    <property type="match status" value="1"/>
</dbReference>
<dbReference type="PANTHER" id="PTHR34512">
    <property type="entry name" value="CELL SURFACE PROTEIN"/>
    <property type="match status" value="1"/>
</dbReference>
<dbReference type="STRING" id="1629334.Cva_01662"/>
<dbReference type="Pfam" id="PF13360">
    <property type="entry name" value="PQQ_2"/>
    <property type="match status" value="1"/>
</dbReference>
<name>A0A0K8MEW0_9PROT</name>
<dbReference type="Gene3D" id="2.130.10.10">
    <property type="entry name" value="YVTN repeat-like/Quinoprotein amine dehydrogenase"/>
    <property type="match status" value="1"/>
</dbReference>
<evidence type="ECO:0000259" key="1">
    <source>
        <dbReference type="Pfam" id="PF13360"/>
    </source>
</evidence>
<dbReference type="SUPFAM" id="SSF50998">
    <property type="entry name" value="Quinoprotein alcohol dehydrogenase-like"/>
    <property type="match status" value="1"/>
</dbReference>
<dbReference type="AlphaFoldDB" id="A0A0K8MEW0"/>
<dbReference type="InterPro" id="IPR002372">
    <property type="entry name" value="PQQ_rpt_dom"/>
</dbReference>
<dbReference type="InterPro" id="IPR011047">
    <property type="entry name" value="Quinoprotein_ADH-like_sf"/>
</dbReference>
<dbReference type="Proteomes" id="UP000036771">
    <property type="component" value="Unassembled WGS sequence"/>
</dbReference>
<evidence type="ECO:0000313" key="3">
    <source>
        <dbReference type="Proteomes" id="UP000036771"/>
    </source>
</evidence>
<protein>
    <submittedName>
        <fullName evidence="2">Outer membrane protein assembly factor BamB</fullName>
    </submittedName>
</protein>
<reference evidence="2 3" key="1">
    <citation type="submission" date="2015-03" db="EMBL/GenBank/DDBJ databases">
        <title>Caedibacter varicaedens, whole genome shotgun sequence.</title>
        <authorList>
            <person name="Suzuki H."/>
            <person name="Dapper A.L."/>
            <person name="Gibson A.K."/>
            <person name="Jackson C."/>
            <person name="Lee H."/>
            <person name="Pejaver V.R."/>
            <person name="Doak T."/>
            <person name="Lynch M."/>
        </authorList>
    </citation>
    <scope>NUCLEOTIDE SEQUENCE [LARGE SCALE GENOMIC DNA]</scope>
</reference>
<organism evidence="2 3">
    <name type="scientific">Caedimonas varicaedens</name>
    <dbReference type="NCBI Taxonomy" id="1629334"/>
    <lineage>
        <taxon>Bacteria</taxon>
        <taxon>Pseudomonadati</taxon>
        <taxon>Pseudomonadota</taxon>
        <taxon>Alphaproteobacteria</taxon>
        <taxon>Holosporales</taxon>
        <taxon>Caedimonadaceae</taxon>
        <taxon>Caedimonas</taxon>
    </lineage>
</organism>
<dbReference type="InterPro" id="IPR018391">
    <property type="entry name" value="PQQ_b-propeller_rpt"/>
</dbReference>
<dbReference type="EMBL" id="BBVC01000110">
    <property type="protein sequence ID" value="GAO98992.1"/>
    <property type="molecule type" value="Genomic_DNA"/>
</dbReference>
<comment type="caution">
    <text evidence="2">The sequence shown here is derived from an EMBL/GenBank/DDBJ whole genome shotgun (WGS) entry which is preliminary data.</text>
</comment>
<accession>A0A0K8MEW0</accession>